<dbReference type="EMBL" id="JAUTDP010000003">
    <property type="protein sequence ID" value="KAK3400681.1"/>
    <property type="molecule type" value="Genomic_DNA"/>
</dbReference>
<keyword evidence="1" id="KW-0732">Signal</keyword>
<proteinExistence type="predicted"/>
<keyword evidence="3" id="KW-1185">Reference proteome</keyword>
<protein>
    <submittedName>
        <fullName evidence="2">Uncharacterized protein</fullName>
    </submittedName>
</protein>
<evidence type="ECO:0000313" key="3">
    <source>
        <dbReference type="Proteomes" id="UP001281003"/>
    </source>
</evidence>
<evidence type="ECO:0000313" key="2">
    <source>
        <dbReference type="EMBL" id="KAK3400681.1"/>
    </source>
</evidence>
<organism evidence="2 3">
    <name type="scientific">Sordaria brevicollis</name>
    <dbReference type="NCBI Taxonomy" id="83679"/>
    <lineage>
        <taxon>Eukaryota</taxon>
        <taxon>Fungi</taxon>
        <taxon>Dikarya</taxon>
        <taxon>Ascomycota</taxon>
        <taxon>Pezizomycotina</taxon>
        <taxon>Sordariomycetes</taxon>
        <taxon>Sordariomycetidae</taxon>
        <taxon>Sordariales</taxon>
        <taxon>Sordariaceae</taxon>
        <taxon>Sordaria</taxon>
    </lineage>
</organism>
<name>A0AAE0PIH7_SORBR</name>
<feature type="chain" id="PRO_5042234361" evidence="1">
    <location>
        <begin position="23"/>
        <end position="100"/>
    </location>
</feature>
<reference evidence="2" key="2">
    <citation type="submission" date="2023-07" db="EMBL/GenBank/DDBJ databases">
        <authorList>
            <consortium name="Lawrence Berkeley National Laboratory"/>
            <person name="Haridas S."/>
            <person name="Hensen N."/>
            <person name="Bonometti L."/>
            <person name="Westerberg I."/>
            <person name="Brannstrom I.O."/>
            <person name="Guillou S."/>
            <person name="Cros-Aarteil S."/>
            <person name="Calhoun S."/>
            <person name="Kuo A."/>
            <person name="Mondo S."/>
            <person name="Pangilinan J."/>
            <person name="Riley R."/>
            <person name="LaButti K."/>
            <person name="Andreopoulos B."/>
            <person name="Lipzen A."/>
            <person name="Chen C."/>
            <person name="Yanf M."/>
            <person name="Daum C."/>
            <person name="Ng V."/>
            <person name="Clum A."/>
            <person name="Steindorff A."/>
            <person name="Ohm R."/>
            <person name="Martin F."/>
            <person name="Silar P."/>
            <person name="Natvig D."/>
            <person name="Lalanne C."/>
            <person name="Gautier V."/>
            <person name="Ament-velasquez S.L."/>
            <person name="Kruys A."/>
            <person name="Hutchinson M.I."/>
            <person name="Powell A.J."/>
            <person name="Barry K."/>
            <person name="Miller A.N."/>
            <person name="Grigoriev I.V."/>
            <person name="Debuchy R."/>
            <person name="Gladieux P."/>
            <person name="Thoren M.H."/>
            <person name="Johannesson H."/>
        </authorList>
    </citation>
    <scope>NUCLEOTIDE SEQUENCE</scope>
    <source>
        <strain evidence="2">FGSC 1904</strain>
    </source>
</reference>
<dbReference type="AlphaFoldDB" id="A0AAE0PIH7"/>
<dbReference type="Proteomes" id="UP001281003">
    <property type="component" value="Unassembled WGS sequence"/>
</dbReference>
<sequence length="100" mass="10355">MVAISRAVILLGTAALSGIAMADNCKTGLFYCGKGLLNKGNYYTQIVDALNGATPPQPTDTTHVRESLFYCVGGPNGDITFQTFCSGGCKDGGSGKSDHC</sequence>
<gene>
    <name evidence="2" type="ORF">B0T20DRAFT_505060</name>
</gene>
<accession>A0AAE0PIH7</accession>
<feature type="signal peptide" evidence="1">
    <location>
        <begin position="1"/>
        <end position="22"/>
    </location>
</feature>
<reference evidence="2" key="1">
    <citation type="journal article" date="2023" name="Mol. Phylogenet. Evol.">
        <title>Genome-scale phylogeny and comparative genomics of the fungal order Sordariales.</title>
        <authorList>
            <person name="Hensen N."/>
            <person name="Bonometti L."/>
            <person name="Westerberg I."/>
            <person name="Brannstrom I.O."/>
            <person name="Guillou S."/>
            <person name="Cros-Aarteil S."/>
            <person name="Calhoun S."/>
            <person name="Haridas S."/>
            <person name="Kuo A."/>
            <person name="Mondo S."/>
            <person name="Pangilinan J."/>
            <person name="Riley R."/>
            <person name="LaButti K."/>
            <person name="Andreopoulos B."/>
            <person name="Lipzen A."/>
            <person name="Chen C."/>
            <person name="Yan M."/>
            <person name="Daum C."/>
            <person name="Ng V."/>
            <person name="Clum A."/>
            <person name="Steindorff A."/>
            <person name="Ohm R.A."/>
            <person name="Martin F."/>
            <person name="Silar P."/>
            <person name="Natvig D.O."/>
            <person name="Lalanne C."/>
            <person name="Gautier V."/>
            <person name="Ament-Velasquez S.L."/>
            <person name="Kruys A."/>
            <person name="Hutchinson M.I."/>
            <person name="Powell A.J."/>
            <person name="Barry K."/>
            <person name="Miller A.N."/>
            <person name="Grigoriev I.V."/>
            <person name="Debuchy R."/>
            <person name="Gladieux P."/>
            <person name="Hiltunen Thoren M."/>
            <person name="Johannesson H."/>
        </authorList>
    </citation>
    <scope>NUCLEOTIDE SEQUENCE</scope>
    <source>
        <strain evidence="2">FGSC 1904</strain>
    </source>
</reference>
<evidence type="ECO:0000256" key="1">
    <source>
        <dbReference type="SAM" id="SignalP"/>
    </source>
</evidence>
<comment type="caution">
    <text evidence="2">The sequence shown here is derived from an EMBL/GenBank/DDBJ whole genome shotgun (WGS) entry which is preliminary data.</text>
</comment>